<sequence length="443" mass="49371">MGIAFFLNIITSQSTHPILKAIQGLPTLKLAFTCVNLTLFIMFLFISYARQIFVCVGRIRILKDDSAVANSTPIRMSSVGGDVRDVIIEAVNGKDVAWSVICLLVVQANFTTTPTLAFLCFVAIRGVTSIQVYRNSERQEPLLLEEEAGCLKEAACNAIFALITMVYQKGLKLSSLAKQSYISREVVNYMAVDVQRIGDYSWYLHDIWMLPLQIIFALAILYKNVGIASVATLIATIISIMITIPVAKIQEDYQGKLMAGKDERMRKTSECLKNMRILKLQAWEDKCRVKLKDMQCVEFRWLRKAFYSQASITFLFWSSPIFVLAVTFGTSILLGGQLTAGGVLSTLATFRILQEPLRNFPDLVCSDALGKTLSTMLANVIKDLDSKAQDTLNSQGKLNSAIDHLTRAKISVVRKRVSSLNSVLKSIQKHVDNIDQQLSVTML</sequence>
<evidence type="ECO:0000256" key="5">
    <source>
        <dbReference type="ARBA" id="ARBA00022840"/>
    </source>
</evidence>
<feature type="domain" description="ABC transmembrane type-1" evidence="9">
    <location>
        <begin position="185"/>
        <end position="364"/>
    </location>
</feature>
<dbReference type="Gene3D" id="1.20.1560.10">
    <property type="entry name" value="ABC transporter type 1, transmembrane domain"/>
    <property type="match status" value="1"/>
</dbReference>
<keyword evidence="4" id="KW-0547">Nucleotide-binding</keyword>
<protein>
    <recommendedName>
        <fullName evidence="9">ABC transmembrane type-1 domain-containing protein</fullName>
    </recommendedName>
</protein>
<keyword evidence="2" id="KW-0813">Transport</keyword>
<evidence type="ECO:0000313" key="11">
    <source>
        <dbReference type="Proteomes" id="UP000886885"/>
    </source>
</evidence>
<dbReference type="GO" id="GO:0005524">
    <property type="term" value="F:ATP binding"/>
    <property type="evidence" value="ECO:0007669"/>
    <property type="project" value="UniProtKB-KW"/>
</dbReference>
<dbReference type="InterPro" id="IPR036640">
    <property type="entry name" value="ABC1_TM_sf"/>
</dbReference>
<organism evidence="10 11">
    <name type="scientific">Populus tomentosa</name>
    <name type="common">Chinese white poplar</name>
    <dbReference type="NCBI Taxonomy" id="118781"/>
    <lineage>
        <taxon>Eukaryota</taxon>
        <taxon>Viridiplantae</taxon>
        <taxon>Streptophyta</taxon>
        <taxon>Embryophyta</taxon>
        <taxon>Tracheophyta</taxon>
        <taxon>Spermatophyta</taxon>
        <taxon>Magnoliopsida</taxon>
        <taxon>eudicotyledons</taxon>
        <taxon>Gunneridae</taxon>
        <taxon>Pentapetalae</taxon>
        <taxon>rosids</taxon>
        <taxon>fabids</taxon>
        <taxon>Malpighiales</taxon>
        <taxon>Salicaceae</taxon>
        <taxon>Saliceae</taxon>
        <taxon>Populus</taxon>
    </lineage>
</organism>
<dbReference type="CDD" id="cd18579">
    <property type="entry name" value="ABC_6TM_ABCC_D1"/>
    <property type="match status" value="1"/>
</dbReference>
<reference evidence="10" key="1">
    <citation type="journal article" date="2020" name="bioRxiv">
        <title>Hybrid origin of Populus tomentosa Carr. identified through genome sequencing and phylogenomic analysis.</title>
        <authorList>
            <person name="An X."/>
            <person name="Gao K."/>
            <person name="Chen Z."/>
            <person name="Li J."/>
            <person name="Yang X."/>
            <person name="Yang X."/>
            <person name="Zhou J."/>
            <person name="Guo T."/>
            <person name="Zhao T."/>
            <person name="Huang S."/>
            <person name="Miao D."/>
            <person name="Khan W.U."/>
            <person name="Rao P."/>
            <person name="Ye M."/>
            <person name="Lei B."/>
            <person name="Liao W."/>
            <person name="Wang J."/>
            <person name="Ji L."/>
            <person name="Li Y."/>
            <person name="Guo B."/>
            <person name="Mustafa N.S."/>
            <person name="Li S."/>
            <person name="Yun Q."/>
            <person name="Keller S.R."/>
            <person name="Mao J."/>
            <person name="Zhang R."/>
            <person name="Strauss S.H."/>
        </authorList>
    </citation>
    <scope>NUCLEOTIDE SEQUENCE</scope>
    <source>
        <strain evidence="10">GM15</strain>
        <tissue evidence="10">Leaf</tissue>
    </source>
</reference>
<feature type="transmembrane region" description="Helical" evidence="8">
    <location>
        <begin position="227"/>
        <end position="247"/>
    </location>
</feature>
<dbReference type="GO" id="GO:0140359">
    <property type="term" value="F:ABC-type transporter activity"/>
    <property type="evidence" value="ECO:0007669"/>
    <property type="project" value="InterPro"/>
</dbReference>
<comment type="subcellular location">
    <subcellularLocation>
        <location evidence="1">Membrane</location>
        <topology evidence="1">Multi-pass membrane protein</topology>
    </subcellularLocation>
</comment>
<dbReference type="PANTHER" id="PTHR24223">
    <property type="entry name" value="ATP-BINDING CASSETTE SUB-FAMILY C"/>
    <property type="match status" value="1"/>
</dbReference>
<dbReference type="InterPro" id="IPR050173">
    <property type="entry name" value="ABC_transporter_C-like"/>
</dbReference>
<dbReference type="EMBL" id="JAAWWB010000602">
    <property type="protein sequence ID" value="KAG6736705.1"/>
    <property type="molecule type" value="Genomic_DNA"/>
</dbReference>
<gene>
    <name evidence="10" type="ORF">POTOM_060407</name>
</gene>
<dbReference type="Pfam" id="PF00664">
    <property type="entry name" value="ABC_membrane"/>
    <property type="match status" value="1"/>
</dbReference>
<dbReference type="GO" id="GO:0016020">
    <property type="term" value="C:membrane"/>
    <property type="evidence" value="ECO:0007669"/>
    <property type="project" value="UniProtKB-SubCell"/>
</dbReference>
<evidence type="ECO:0000256" key="2">
    <source>
        <dbReference type="ARBA" id="ARBA00022448"/>
    </source>
</evidence>
<dbReference type="AlphaFoldDB" id="A0A8X7Y018"/>
<dbReference type="PROSITE" id="PS50929">
    <property type="entry name" value="ABC_TM1F"/>
    <property type="match status" value="1"/>
</dbReference>
<feature type="transmembrane region" description="Helical" evidence="8">
    <location>
        <begin position="30"/>
        <end position="49"/>
    </location>
</feature>
<evidence type="ECO:0000256" key="3">
    <source>
        <dbReference type="ARBA" id="ARBA00022692"/>
    </source>
</evidence>
<keyword evidence="5" id="KW-0067">ATP-binding</keyword>
<keyword evidence="7 8" id="KW-0472">Membrane</keyword>
<keyword evidence="3 8" id="KW-0812">Transmembrane</keyword>
<dbReference type="SUPFAM" id="SSF90123">
    <property type="entry name" value="ABC transporter transmembrane region"/>
    <property type="match status" value="1"/>
</dbReference>
<dbReference type="OrthoDB" id="6500128at2759"/>
<dbReference type="PANTHER" id="PTHR24223:SF189">
    <property type="entry name" value="ABC TRANSPORTER C FAMILY MEMBER 5"/>
    <property type="match status" value="1"/>
</dbReference>
<evidence type="ECO:0000256" key="1">
    <source>
        <dbReference type="ARBA" id="ARBA00004141"/>
    </source>
</evidence>
<evidence type="ECO:0000256" key="6">
    <source>
        <dbReference type="ARBA" id="ARBA00022989"/>
    </source>
</evidence>
<evidence type="ECO:0000256" key="7">
    <source>
        <dbReference type="ARBA" id="ARBA00023136"/>
    </source>
</evidence>
<evidence type="ECO:0000313" key="10">
    <source>
        <dbReference type="EMBL" id="KAG6736705.1"/>
    </source>
</evidence>
<dbReference type="Proteomes" id="UP000886885">
    <property type="component" value="Unassembled WGS sequence"/>
</dbReference>
<evidence type="ECO:0000256" key="8">
    <source>
        <dbReference type="SAM" id="Phobius"/>
    </source>
</evidence>
<feature type="transmembrane region" description="Helical" evidence="8">
    <location>
        <begin position="305"/>
        <end position="326"/>
    </location>
</feature>
<proteinExistence type="predicted"/>
<evidence type="ECO:0000256" key="4">
    <source>
        <dbReference type="ARBA" id="ARBA00022741"/>
    </source>
</evidence>
<keyword evidence="11" id="KW-1185">Reference proteome</keyword>
<feature type="transmembrane region" description="Helical" evidence="8">
    <location>
        <begin position="200"/>
        <end position="221"/>
    </location>
</feature>
<keyword evidence="6 8" id="KW-1133">Transmembrane helix</keyword>
<dbReference type="InterPro" id="IPR044746">
    <property type="entry name" value="ABCC_6TM_D1"/>
</dbReference>
<dbReference type="InterPro" id="IPR011527">
    <property type="entry name" value="ABC1_TM_dom"/>
</dbReference>
<evidence type="ECO:0000259" key="9">
    <source>
        <dbReference type="PROSITE" id="PS50929"/>
    </source>
</evidence>
<comment type="caution">
    <text evidence="10">The sequence shown here is derived from an EMBL/GenBank/DDBJ whole genome shotgun (WGS) entry which is preliminary data.</text>
</comment>
<dbReference type="FunFam" id="1.20.1560.10:FF:000003">
    <property type="entry name" value="ABC transporter C family member 10"/>
    <property type="match status" value="1"/>
</dbReference>
<accession>A0A8X7Y018</accession>
<name>A0A8X7Y018_POPTO</name>